<feature type="compositionally biased region" description="Pro residues" evidence="7">
    <location>
        <begin position="2302"/>
        <end position="2320"/>
    </location>
</feature>
<feature type="compositionally biased region" description="Polar residues" evidence="7">
    <location>
        <begin position="2079"/>
        <end position="2094"/>
    </location>
</feature>
<feature type="region of interest" description="Disordered" evidence="7">
    <location>
        <begin position="1070"/>
        <end position="1097"/>
    </location>
</feature>
<reference evidence="11 12" key="1">
    <citation type="journal article" date="2014" name="Nat. Commun.">
        <title>Klebsormidium flaccidum genome reveals primary factors for plant terrestrial adaptation.</title>
        <authorList>
            <person name="Hori K."/>
            <person name="Maruyama F."/>
            <person name="Fujisawa T."/>
            <person name="Togashi T."/>
            <person name="Yamamoto N."/>
            <person name="Seo M."/>
            <person name="Sato S."/>
            <person name="Yamada T."/>
            <person name="Mori H."/>
            <person name="Tajima N."/>
            <person name="Moriyama T."/>
            <person name="Ikeuchi M."/>
            <person name="Watanabe M."/>
            <person name="Wada H."/>
            <person name="Kobayashi K."/>
            <person name="Saito M."/>
            <person name="Masuda T."/>
            <person name="Sasaki-Sekimoto Y."/>
            <person name="Mashiguchi K."/>
            <person name="Awai K."/>
            <person name="Shimojima M."/>
            <person name="Masuda S."/>
            <person name="Iwai M."/>
            <person name="Nobusawa T."/>
            <person name="Narise T."/>
            <person name="Kondo S."/>
            <person name="Saito H."/>
            <person name="Sato R."/>
            <person name="Murakawa M."/>
            <person name="Ihara Y."/>
            <person name="Oshima-Yamada Y."/>
            <person name="Ohtaka K."/>
            <person name="Satoh M."/>
            <person name="Sonobe K."/>
            <person name="Ishii M."/>
            <person name="Ohtani R."/>
            <person name="Kanamori-Sato M."/>
            <person name="Honoki R."/>
            <person name="Miyazaki D."/>
            <person name="Mochizuki H."/>
            <person name="Umetsu J."/>
            <person name="Higashi K."/>
            <person name="Shibata D."/>
            <person name="Kamiya Y."/>
            <person name="Sato N."/>
            <person name="Nakamura Y."/>
            <person name="Tabata S."/>
            <person name="Ida S."/>
            <person name="Kurokawa K."/>
            <person name="Ohta H."/>
        </authorList>
    </citation>
    <scope>NUCLEOTIDE SEQUENCE [LARGE SCALE GENOMIC DNA]</scope>
    <source>
        <strain evidence="11 12">NIES-2285</strain>
    </source>
</reference>
<feature type="compositionally biased region" description="Basic and acidic residues" evidence="7">
    <location>
        <begin position="3365"/>
        <end position="3380"/>
    </location>
</feature>
<dbReference type="GO" id="GO:0005634">
    <property type="term" value="C:nucleus"/>
    <property type="evidence" value="ECO:0007669"/>
    <property type="project" value="UniProtKB-SubCell"/>
</dbReference>
<dbReference type="CDD" id="cd15571">
    <property type="entry name" value="ePHD"/>
    <property type="match status" value="1"/>
</dbReference>
<feature type="compositionally biased region" description="Basic and acidic residues" evidence="7">
    <location>
        <begin position="3483"/>
        <end position="3519"/>
    </location>
</feature>
<feature type="region of interest" description="Disordered" evidence="7">
    <location>
        <begin position="1648"/>
        <end position="1837"/>
    </location>
</feature>
<dbReference type="PROSITE" id="PS01359">
    <property type="entry name" value="ZF_PHD_1"/>
    <property type="match status" value="1"/>
</dbReference>
<feature type="compositionally biased region" description="Low complexity" evidence="7">
    <location>
        <begin position="1171"/>
        <end position="1182"/>
    </location>
</feature>
<name>A0A1Y1HWA7_KLENI</name>
<dbReference type="Pfam" id="PF02791">
    <property type="entry name" value="DDT"/>
    <property type="match status" value="1"/>
</dbReference>
<feature type="region of interest" description="Disordered" evidence="7">
    <location>
        <begin position="2291"/>
        <end position="2336"/>
    </location>
</feature>
<feature type="compositionally biased region" description="Basic and acidic residues" evidence="7">
    <location>
        <begin position="3336"/>
        <end position="3345"/>
    </location>
</feature>
<evidence type="ECO:0000256" key="6">
    <source>
        <dbReference type="PROSITE-ProRule" id="PRU00146"/>
    </source>
</evidence>
<dbReference type="OMA" id="QTTQMIP"/>
<dbReference type="PROSITE" id="PS51805">
    <property type="entry name" value="EPHD"/>
    <property type="match status" value="1"/>
</dbReference>
<dbReference type="PANTHER" id="PTHR46508">
    <property type="entry name" value="PHD FINGER FAMILY PROTEIN"/>
    <property type="match status" value="1"/>
</dbReference>
<feature type="compositionally biased region" description="Basic and acidic residues" evidence="7">
    <location>
        <begin position="162"/>
        <end position="179"/>
    </location>
</feature>
<feature type="region of interest" description="Disordered" evidence="7">
    <location>
        <begin position="223"/>
        <end position="315"/>
    </location>
</feature>
<evidence type="ECO:0000256" key="3">
    <source>
        <dbReference type="ARBA" id="ARBA00022771"/>
    </source>
</evidence>
<feature type="region of interest" description="Disordered" evidence="7">
    <location>
        <begin position="636"/>
        <end position="751"/>
    </location>
</feature>
<evidence type="ECO:0000256" key="1">
    <source>
        <dbReference type="ARBA" id="ARBA00004123"/>
    </source>
</evidence>
<evidence type="ECO:0000256" key="5">
    <source>
        <dbReference type="ARBA" id="ARBA00023242"/>
    </source>
</evidence>
<feature type="region of interest" description="Disordered" evidence="7">
    <location>
        <begin position="1525"/>
        <end position="1562"/>
    </location>
</feature>
<evidence type="ECO:0000259" key="10">
    <source>
        <dbReference type="PROSITE" id="PS51805"/>
    </source>
</evidence>
<keyword evidence="3 6" id="KW-0863">Zinc-finger</keyword>
<feature type="region of interest" description="Disordered" evidence="7">
    <location>
        <begin position="995"/>
        <end position="1058"/>
    </location>
</feature>
<dbReference type="InterPro" id="IPR001965">
    <property type="entry name" value="Znf_PHD"/>
</dbReference>
<feature type="compositionally biased region" description="Basic and acidic residues" evidence="7">
    <location>
        <begin position="661"/>
        <end position="675"/>
    </location>
</feature>
<dbReference type="InterPro" id="IPR013083">
    <property type="entry name" value="Znf_RING/FYVE/PHD"/>
</dbReference>
<accession>A0A1Y1HWA7</accession>
<evidence type="ECO:0000256" key="7">
    <source>
        <dbReference type="SAM" id="MobiDB-lite"/>
    </source>
</evidence>
<feature type="compositionally biased region" description="Basic and acidic residues" evidence="7">
    <location>
        <begin position="553"/>
        <end position="571"/>
    </location>
</feature>
<feature type="compositionally biased region" description="Basic residues" evidence="7">
    <location>
        <begin position="116"/>
        <end position="128"/>
    </location>
</feature>
<dbReference type="STRING" id="105231.A0A1Y1HWA7"/>
<sequence>MQPTGVALVGRTVEQRSKEGSTLQAGRVVSFNRARGKYKVRWEDKTEDNFAEDELASILVNWQEDPYKPADGGPRRRGRPRKADVVSPEEPPEQLVGGQIEEADGKPEGLGPTLLKRGRPKGTGKLQRRAGPSKTPSTALEQSAGGGGSATGRVVVASSEVGPDKKGESARKDGVEESGKMTSVSPDPHLRRLRERPARGALGVVSPPRKVAILSQGRRVIEVDSGGGEEESPVGKGRRRVQTNYKSDNEDEAAPQTTPAKRFPTPAKHKGGLLALPAFSSPPSKATAAKSSPADVTPQVTIPADLTPGATTPADVTVDTITPADIAADVTTPGAASRFLASRARSKLARRDARPLPKPLAPSFPVSGPAALDLLSTYAFLRSFSQALYLSPFTLDDFLAALGCERANSLLDAVHLVLMGALRPRVEELLAKQGPWEVMFLGRVDWEHLDEITWPEFVLAYLAAAGFFSSALHKKSFSQTLSRREYYALPPEAKLEALSFLCDEALNSARIRKAIAEREGRQNDVTFRVTSATPTSSGAKATSPTIENGVTDSGKKVAEPRGAKGSGEDPGMKTLKASPATSLRPARTTGPLTRFAGKTGAGDGTAALGASPNQGEAAVVTSGGAATVLAAKPSVESAGLEGGSEGPEEARRAGGVADPVAAEKSKSGEQNETARDVGNGVAANGVEKLRDRTNEDGGAVASGEGPSVDGGAVSKPGGDGTADVAAGSTKGADPNEAPEKESASKGPIAVATNGGLGQATAKAGLQTHGHVITSAALPSTGQLLLTPLPKPPAADGALSKPALSTPTTFSFLKPSPIPAVTLKPQTPANPARTLPNPSQTLPKPQTQPKPREDDSDDANLDECVLCGMEGNLLCCDGCPAAYHARCIGLGKAQLAEGEWFCPECRVTGVNRREPALLGVRVEPLGTDPQGRAYWFAFGSVLILDVTPDGPAVIPHHYGSADLHLIASFLSEGGRAYSRLHSALLARVQEAGLEALLEPPPPPQAETAPLAGVAAKADKASPLPEAIPATKKDSGDAKMVEQGAAARAETTPVTSSGIEDTADVAMTSAEAQAGVGTGPEAKPVPKPAQNPSIIAASPSPQSLAAPVLGNLPANPLANPSVNPPADPPVKAIAAPGVSPPRDPATNPAVKPPPNPSANPPANPSANPPANPPANLQANSFANPPAKPPPNPPANPFTEPVLEPGPSSQSNSLSKPIAGANGTDVALFPAETQEGGASEGLSVKASNSAVDERGVGKPGPAEGSGAVPIAAASEAGQGAGNGRKKAPDPVPGGVLDVRTPSENESGPKSSPAALGSPSVSDGLQGREDGKAEAGGSHGEQAAKERPDIAIGSEEKAENGYGVLSASANAVSVTSPVIGAGGGAIEGEPAAKGSAARIEAFKEGEGPSGVVQRGGSEGVARTSEAAESDVAAGKGEDTPVKSAKGPGAAESAAGGTEWPAWRFPRGGGRAASNQVAAEGLGLAGSGEGPAVPNQFATRGSERLEVAKNGGGSAVTQLAAGDLAGLGLAGLGLTGPGNGSVGPRGLEGFAPAGALETEPLTCDEPPLFEFDNIEDLVEKLAREQGYLVDTGPADLPPAVAGAGGPVRTDAANGPARQEASDRAPQQIGIESIAPTGGLVGVSNGAPAFAPLSAGGVARPEQGPSKRQKLDDPLPVGAGVPGLQKPPSLPATTLAPPHSQPFIPQNNTLRPALQSQQHQIPPQNPMSAPAPAQGVPFASPNHPPAPQTLSVRSPVPGQQLGAGNNSISSQPVLTSAGHAPAPRPPPPKLRWPFDDVSHPPARPTPPPGTPQTPAIAKGPVSTPAQRPPTGTPPSGTSTAVQTGPVSKGLVLTKGRQAQLAKAGTSGSVAATTGPSSASIIIKRPLKPFERYENRYADGAVAAEAAARLTAGEKESASQASTKKKGAKAAAEQSKVFREVLKRFHWRGRPFGQDRCGWCHNCLTTAQRKGCLMTLTGEKVARGAPLLQGPARPGVSPHLARVINYVLHMERTVRGLLGGPWDGLRFSDKWRASVEGSRTVRDLKQPLMELERSLRPIARTTDWRHELELGPQPVAHHSAQNLKTLPSSDASSAVQNLSKSSKPRRKGQSATRIDSGGFRREGVQWYRGGWLVKRVADWERLPRGVLRRAAKRGGFVKMEGLTYAEEEALPQRTVAAAWRTRVGDARTLADLALQVRELDETIKWADLKRPVQGPGSSAIPDAGTVLAVTDKRTDGCGAVEYLVRIATGVDRSVSEPTAQGPIHTDGKKGKKRAVDFTASWRAEAAVPLFAVEQYEEKARRDKERAAMAPPPKPRPTPPLSAPPLRPTGPRHGYPNQFYNPVAPRPSPPVTTWVPAQHVYVQSPLFGNPNPWQGAPNPATYQTPGAYQWVAQDGKRPKQAVKRKGQLNPGQQPSYPQPPTDLMPPPQHYTAQNLTPVLNPGLNQGLTQCLTPPFQAAPAPAGPLGQYYYQGVPTPGGLGVNPGALGTNQGGLAANPAPLVAGSMCNYCTGLIGPGKLGARCSNCGGGFHTDCMRVQGNRVVCRQCTERLSQGEKKKNWKVGAEPKSKKPGGGVSLATPMAPPQVGADGEIGSPPFPANGVVVGGSQTINVPFGGVAGLPVPGLPGTEKGKKPKKGSEKGGAEKGVVLKQGGPGRQLRLVWTPDQWAPDGAFVTPLKRAELDWARAQESASESDKKREKENADRLEDKRFSREAVERFKKLREERYKKRYGEGGSGDAPEAPPQTGEVGEVPRTPAAATPMKRLKPPVRKTPELEQMAAESAVPICRICFENYNAQLWYIACDKCERWYHGEAFGLVLEDAAKLASWRCGKCLKKRTPDGCPYFDPVDALAEPVWIRPKERTERNERKEVKIAYMRDVEGTAQWHMKREREMRQGRPASAQEGLVGSVAASQAGEAKLGESQGIAEQGLTVSGGSEPVAEQGLMGLEGAVGGTIPGPAWLDSSMDLDLEGLSFTDMLSVEHPPPKAAATVLATVTKPVLGTAAAHTEGPVGGVEGLTLQGSKGADVAPNDGSRVEVASGTENAGSVPSRMQPFGHVMAAKVERIAAQKRRAEAKAEKKRKKEGGEDGGKSGEETGRLDMDAKGGAKKGGKKVDEKTSIRPGQQEGAEDVPLVLLLGSGGSGEKKKKKRKKGDAEKDGPSAEREGERKKKKRKKERNGDEGASGGAGVAQNPEGIPTATAQDSGNSGAPILIKLHTARGGGQKPGGEGGAEQGDLTKKVRFGSHEEIAPASVKKTKSGGSAGVAKAESDAKAHSGDSQMSIEKSKKRKRVSNDAPAVPPGAKRRRTEGARKAKSVFVLPAFLAGSKTEKVSLSGGQAGLTGGQSGEREGRETKAGGKAKGRRKAASQPEVTEAPAREDVGAEGVPKKGDAVGGSSAQQDDGGGTAKEGTLPTYKRLKIKKRAEGGDSEAGANKIEDLGEGSGGLMEGGRAEDGAREGRDAEGVEARRGFVEAGRAEKAEKAGPNGVGGVRSSVKEQKGSVLEESKTVREARKPSEGAETSGDRPRGEPSEVSEGQGKGGEKLGEGRKAAQPTVKKIRVRIGRGGGNLRSGQSEKVEKQPPQREANILQGDPEMGKTDALTVGGEEEEGRRGGVEMGGGSPAGFAKNAKDFAPPPRKTRRQLRDEAGSLTKPSEGGGALDTDKGQAVLKESVKGKGRAGKAEKGKGKEPEATPQGGGNPGAAEEGGAPACSVCGLTTGDVATCRGCHVAVHLVCYEYDQRVLARKGTKGWKCTACRAGIPAGQGACHLCSQRGGPLVPTAEGTWAHMTCALWHPQTYIDDQGRVLDVAKIPKDRWKLTCSVCETHEGACIRCSAPGCHTPLHPYCCRKEGLPIFIMPGPKYPIHVAYCRQHANQVT</sequence>
<dbReference type="Pfam" id="PF00628">
    <property type="entry name" value="PHD"/>
    <property type="match status" value="1"/>
</dbReference>
<feature type="region of interest" description="Disordered" evidence="7">
    <location>
        <begin position="1117"/>
        <end position="1351"/>
    </location>
</feature>
<feature type="compositionally biased region" description="Polar residues" evidence="7">
    <location>
        <begin position="1697"/>
        <end position="1716"/>
    </location>
</feature>
<feature type="region of interest" description="Disordered" evidence="7">
    <location>
        <begin position="1587"/>
        <end position="1622"/>
    </location>
</feature>
<feature type="compositionally biased region" description="Basic and acidic residues" evidence="7">
    <location>
        <begin position="3143"/>
        <end position="3158"/>
    </location>
</feature>
<dbReference type="InterPro" id="IPR011011">
    <property type="entry name" value="Znf_FYVE_PHD"/>
</dbReference>
<dbReference type="SUPFAM" id="SSF57903">
    <property type="entry name" value="FYVE/PHD zinc finger"/>
    <property type="match status" value="3"/>
</dbReference>
<dbReference type="SMART" id="SM00571">
    <property type="entry name" value="DDT"/>
    <property type="match status" value="1"/>
</dbReference>
<evidence type="ECO:0000259" key="9">
    <source>
        <dbReference type="PROSITE" id="PS50827"/>
    </source>
</evidence>
<dbReference type="CDD" id="cd00029">
    <property type="entry name" value="C1"/>
    <property type="match status" value="1"/>
</dbReference>
<evidence type="ECO:0000256" key="4">
    <source>
        <dbReference type="ARBA" id="ARBA00022833"/>
    </source>
</evidence>
<feature type="compositionally biased region" description="Basic and acidic residues" evidence="7">
    <location>
        <begin position="3225"/>
        <end position="3238"/>
    </location>
</feature>
<keyword evidence="12" id="KW-1185">Reference proteome</keyword>
<proteinExistence type="predicted"/>
<feature type="region of interest" description="Disordered" evidence="7">
    <location>
        <begin position="531"/>
        <end position="611"/>
    </location>
</feature>
<dbReference type="InterPro" id="IPR019787">
    <property type="entry name" value="Znf_PHD-finger"/>
</dbReference>
<evidence type="ECO:0000259" key="8">
    <source>
        <dbReference type="PROSITE" id="PS50016"/>
    </source>
</evidence>
<feature type="region of interest" description="Disordered" evidence="7">
    <location>
        <begin position="1"/>
        <end position="23"/>
    </location>
</feature>
<feature type="compositionally biased region" description="Basic and acidic residues" evidence="7">
    <location>
        <begin position="2684"/>
        <end position="2698"/>
    </location>
</feature>
<dbReference type="CDD" id="cd15489">
    <property type="entry name" value="PHD_SF"/>
    <property type="match status" value="1"/>
</dbReference>
<feature type="compositionally biased region" description="Gly residues" evidence="7">
    <location>
        <begin position="3209"/>
        <end position="3222"/>
    </location>
</feature>
<feature type="region of interest" description="Disordered" evidence="7">
    <location>
        <begin position="2613"/>
        <end position="2643"/>
    </location>
</feature>
<feature type="region of interest" description="Disordered" evidence="7">
    <location>
        <begin position="1399"/>
        <end position="1470"/>
    </location>
</feature>
<dbReference type="Proteomes" id="UP000054558">
    <property type="component" value="Unassembled WGS sequence"/>
</dbReference>
<feature type="compositionally biased region" description="Basic and acidic residues" evidence="7">
    <location>
        <begin position="3074"/>
        <end position="3095"/>
    </location>
</feature>
<dbReference type="Pfam" id="PF13832">
    <property type="entry name" value="zf-HC5HC2H_2"/>
    <property type="match status" value="1"/>
</dbReference>
<dbReference type="GO" id="GO:0000785">
    <property type="term" value="C:chromatin"/>
    <property type="evidence" value="ECO:0007669"/>
    <property type="project" value="UniProtKB-ARBA"/>
</dbReference>
<dbReference type="GO" id="GO:0008270">
    <property type="term" value="F:zinc ion binding"/>
    <property type="evidence" value="ECO:0007669"/>
    <property type="project" value="UniProtKB-KW"/>
</dbReference>
<comment type="subcellular location">
    <subcellularLocation>
        <location evidence="1">Nucleus</location>
    </subcellularLocation>
</comment>
<keyword evidence="4" id="KW-0862">Zinc</keyword>
<protein>
    <submittedName>
        <fullName evidence="11">PHD-finger family protein</fullName>
    </submittedName>
</protein>
<feature type="compositionally biased region" description="Gly residues" evidence="7">
    <location>
        <begin position="1525"/>
        <end position="1538"/>
    </location>
</feature>
<dbReference type="InterPro" id="IPR018501">
    <property type="entry name" value="DDT_dom"/>
</dbReference>
<keyword evidence="5" id="KW-0539">Nucleus</keyword>
<dbReference type="Gene3D" id="3.30.40.10">
    <property type="entry name" value="Zinc/RING finger domain, C3HC4 (zinc finger)"/>
    <property type="match status" value="4"/>
</dbReference>
<dbReference type="InterPro" id="IPR034732">
    <property type="entry name" value="EPHD"/>
</dbReference>
<feature type="domain" description="PHD-type" evidence="10">
    <location>
        <begin position="3753"/>
        <end position="3862"/>
    </location>
</feature>
<feature type="compositionally biased region" description="Pro residues" evidence="7">
    <location>
        <begin position="2408"/>
        <end position="2420"/>
    </location>
</feature>
<feature type="region of interest" description="Disordered" evidence="7">
    <location>
        <begin position="2547"/>
        <end position="2567"/>
    </location>
</feature>
<feature type="compositionally biased region" description="Low complexity" evidence="7">
    <location>
        <begin position="277"/>
        <end position="294"/>
    </location>
</feature>
<feature type="region of interest" description="Disordered" evidence="7">
    <location>
        <begin position="2676"/>
        <end position="2698"/>
    </location>
</feature>
<feature type="compositionally biased region" description="Basic and acidic residues" evidence="7">
    <location>
        <begin position="1029"/>
        <end position="1038"/>
    </location>
</feature>
<feature type="compositionally biased region" description="Basic and acidic residues" evidence="7">
    <location>
        <begin position="3439"/>
        <end position="3471"/>
    </location>
</feature>
<dbReference type="PROSITE" id="PS50016">
    <property type="entry name" value="ZF_PHD_2"/>
    <property type="match status" value="3"/>
</dbReference>
<feature type="compositionally biased region" description="Pro residues" evidence="7">
    <location>
        <begin position="1183"/>
        <end position="1193"/>
    </location>
</feature>
<dbReference type="EMBL" id="DF237012">
    <property type="protein sequence ID" value="GAQ80807.1"/>
    <property type="molecule type" value="Genomic_DNA"/>
</dbReference>
<feature type="compositionally biased region" description="Pro residues" evidence="7">
    <location>
        <begin position="1795"/>
        <end position="1805"/>
    </location>
</feature>
<feature type="domain" description="PHD-type" evidence="8">
    <location>
        <begin position="860"/>
        <end position="907"/>
    </location>
</feature>
<keyword evidence="2" id="KW-0479">Metal-binding</keyword>
<evidence type="ECO:0000256" key="2">
    <source>
        <dbReference type="ARBA" id="ARBA00022723"/>
    </source>
</evidence>
<feature type="compositionally biased region" description="Basic and acidic residues" evidence="7">
    <location>
        <begin position="3562"/>
        <end position="3571"/>
    </location>
</feature>
<dbReference type="PANTHER" id="PTHR46508:SF1">
    <property type="entry name" value="PHD FINGER FAMILY PROTEIN"/>
    <property type="match status" value="1"/>
</dbReference>
<feature type="region of interest" description="Disordered" evidence="7">
    <location>
        <begin position="2720"/>
        <end position="2753"/>
    </location>
</feature>
<evidence type="ECO:0000313" key="11">
    <source>
        <dbReference type="EMBL" id="GAQ80807.1"/>
    </source>
</evidence>
<feature type="region of interest" description="Disordered" evidence="7">
    <location>
        <begin position="2996"/>
        <end position="3043"/>
    </location>
</feature>
<dbReference type="OrthoDB" id="784962at2759"/>
<feature type="region of interest" description="Disordered" evidence="7">
    <location>
        <begin position="2079"/>
        <end position="2107"/>
    </location>
</feature>
<gene>
    <name evidence="11" type="ORF">KFL_000630100</name>
</gene>
<feature type="compositionally biased region" description="Basic and acidic residues" evidence="7">
    <location>
        <begin position="3529"/>
        <end position="3538"/>
    </location>
</feature>
<feature type="compositionally biased region" description="Pro residues" evidence="7">
    <location>
        <begin position="1148"/>
        <end position="1170"/>
    </location>
</feature>
<feature type="compositionally biased region" description="Basic and acidic residues" evidence="7">
    <location>
        <begin position="1338"/>
        <end position="1351"/>
    </location>
</feature>
<feature type="domain" description="PHD-type" evidence="8">
    <location>
        <begin position="2775"/>
        <end position="2827"/>
    </location>
</feature>
<feature type="compositionally biased region" description="Basic and acidic residues" evidence="7">
    <location>
        <begin position="3669"/>
        <end position="3680"/>
    </location>
</feature>
<feature type="domain" description="DDT" evidence="9">
    <location>
        <begin position="368"/>
        <end position="428"/>
    </location>
</feature>
<organism evidence="11 12">
    <name type="scientific">Klebsormidium nitens</name>
    <name type="common">Green alga</name>
    <name type="synonym">Ulothrix nitens</name>
    <dbReference type="NCBI Taxonomy" id="105231"/>
    <lineage>
        <taxon>Eukaryota</taxon>
        <taxon>Viridiplantae</taxon>
        <taxon>Streptophyta</taxon>
        <taxon>Klebsormidiophyceae</taxon>
        <taxon>Klebsormidiales</taxon>
        <taxon>Klebsormidiaceae</taxon>
        <taxon>Klebsormidium</taxon>
    </lineage>
</organism>
<dbReference type="SMART" id="SM00249">
    <property type="entry name" value="PHD"/>
    <property type="match status" value="5"/>
</dbReference>
<feature type="compositionally biased region" description="Low complexity" evidence="7">
    <location>
        <begin position="1088"/>
        <end position="1097"/>
    </location>
</feature>
<feature type="region of interest" description="Disordered" evidence="7">
    <location>
        <begin position="3059"/>
        <end position="3695"/>
    </location>
</feature>
<dbReference type="Pfam" id="PF15612">
    <property type="entry name" value="WHIM1"/>
    <property type="match status" value="1"/>
</dbReference>
<feature type="region of interest" description="Disordered" evidence="7">
    <location>
        <begin position="816"/>
        <end position="857"/>
    </location>
</feature>
<feature type="compositionally biased region" description="Polar residues" evidence="7">
    <location>
        <begin position="531"/>
        <end position="551"/>
    </location>
</feature>
<dbReference type="InterPro" id="IPR019786">
    <property type="entry name" value="Zinc_finger_PHD-type_CS"/>
</dbReference>
<dbReference type="InterPro" id="IPR028942">
    <property type="entry name" value="WHIM1_dom"/>
</dbReference>
<dbReference type="CDD" id="cd15532">
    <property type="entry name" value="PHD2_CHD_II"/>
    <property type="match status" value="1"/>
</dbReference>
<feature type="domain" description="PHD-type" evidence="8">
    <location>
        <begin position="3697"/>
        <end position="3748"/>
    </location>
</feature>
<feature type="region of interest" description="Disordered" evidence="7">
    <location>
        <begin position="2385"/>
        <end position="2422"/>
    </location>
</feature>
<feature type="compositionally biased region" description="Low complexity" evidence="7">
    <location>
        <begin position="837"/>
        <end position="848"/>
    </location>
</feature>
<dbReference type="PROSITE" id="PS50827">
    <property type="entry name" value="DDT"/>
    <property type="match status" value="1"/>
</dbReference>
<feature type="compositionally biased region" description="Gly residues" evidence="7">
    <location>
        <begin position="3326"/>
        <end position="3335"/>
    </location>
</feature>
<feature type="region of interest" description="Disordered" evidence="7">
    <location>
        <begin position="63"/>
        <end position="203"/>
    </location>
</feature>
<feature type="compositionally biased region" description="Polar residues" evidence="7">
    <location>
        <begin position="1756"/>
        <end position="1768"/>
    </location>
</feature>
<evidence type="ECO:0000313" key="12">
    <source>
        <dbReference type="Proteomes" id="UP000054558"/>
    </source>
</evidence>